<protein>
    <submittedName>
        <fullName evidence="2">Uncharacterized protein</fullName>
    </submittedName>
</protein>
<reference evidence="2" key="1">
    <citation type="journal article" date="2020" name="Stud. Mycol.">
        <title>101 Dothideomycetes genomes: a test case for predicting lifestyles and emergence of pathogens.</title>
        <authorList>
            <person name="Haridas S."/>
            <person name="Albert R."/>
            <person name="Binder M."/>
            <person name="Bloem J."/>
            <person name="Labutti K."/>
            <person name="Salamov A."/>
            <person name="Andreopoulos B."/>
            <person name="Baker S."/>
            <person name="Barry K."/>
            <person name="Bills G."/>
            <person name="Bluhm B."/>
            <person name="Cannon C."/>
            <person name="Castanera R."/>
            <person name="Culley D."/>
            <person name="Daum C."/>
            <person name="Ezra D."/>
            <person name="Gonzalez J."/>
            <person name="Henrissat B."/>
            <person name="Kuo A."/>
            <person name="Liang C."/>
            <person name="Lipzen A."/>
            <person name="Lutzoni F."/>
            <person name="Magnuson J."/>
            <person name="Mondo S."/>
            <person name="Nolan M."/>
            <person name="Ohm R."/>
            <person name="Pangilinan J."/>
            <person name="Park H.-J."/>
            <person name="Ramirez L."/>
            <person name="Alfaro M."/>
            <person name="Sun H."/>
            <person name="Tritt A."/>
            <person name="Yoshinaga Y."/>
            <person name="Zwiers L.-H."/>
            <person name="Turgeon B."/>
            <person name="Goodwin S."/>
            <person name="Spatafora J."/>
            <person name="Crous P."/>
            <person name="Grigoriev I."/>
        </authorList>
    </citation>
    <scope>NUCLEOTIDE SEQUENCE</scope>
    <source>
        <strain evidence="2">Tuck. ex Michener</strain>
    </source>
</reference>
<evidence type="ECO:0000256" key="1">
    <source>
        <dbReference type="SAM" id="MobiDB-lite"/>
    </source>
</evidence>
<dbReference type="EMBL" id="ML991819">
    <property type="protein sequence ID" value="KAF2232103.1"/>
    <property type="molecule type" value="Genomic_DNA"/>
</dbReference>
<dbReference type="Proteomes" id="UP000800092">
    <property type="component" value="Unassembled WGS sequence"/>
</dbReference>
<evidence type="ECO:0000313" key="2">
    <source>
        <dbReference type="EMBL" id="KAF2232103.1"/>
    </source>
</evidence>
<organism evidence="2 3">
    <name type="scientific">Viridothelium virens</name>
    <name type="common">Speckled blister lichen</name>
    <name type="synonym">Trypethelium virens</name>
    <dbReference type="NCBI Taxonomy" id="1048519"/>
    <lineage>
        <taxon>Eukaryota</taxon>
        <taxon>Fungi</taxon>
        <taxon>Dikarya</taxon>
        <taxon>Ascomycota</taxon>
        <taxon>Pezizomycotina</taxon>
        <taxon>Dothideomycetes</taxon>
        <taxon>Dothideomycetes incertae sedis</taxon>
        <taxon>Trypetheliales</taxon>
        <taxon>Trypetheliaceae</taxon>
        <taxon>Viridothelium</taxon>
    </lineage>
</organism>
<feature type="region of interest" description="Disordered" evidence="1">
    <location>
        <begin position="224"/>
        <end position="294"/>
    </location>
</feature>
<feature type="compositionally biased region" description="Basic and acidic residues" evidence="1">
    <location>
        <begin position="245"/>
        <end position="259"/>
    </location>
</feature>
<proteinExistence type="predicted"/>
<feature type="compositionally biased region" description="Polar residues" evidence="1">
    <location>
        <begin position="264"/>
        <end position="277"/>
    </location>
</feature>
<dbReference type="AlphaFoldDB" id="A0A6A6H3I4"/>
<evidence type="ECO:0000313" key="3">
    <source>
        <dbReference type="Proteomes" id="UP000800092"/>
    </source>
</evidence>
<keyword evidence="3" id="KW-1185">Reference proteome</keyword>
<sequence>MAIAHLSLTTVTFAWPHHAANSPRAAAQPLPGADPGTINRDANPKLCGAWNDFCQRGALAPLSAVASYDTAVEKGSEKVSATLPATLTNEEAKQLKREANPNAYVCNPHNNYCNNGEDYHPRPNMCGVWNDFCQSGTIAPLSTIASYDTAVEKGSEKVSVTLPATLTNKEVKQSKRETNPNPRVCNAANNYCNNGKDYYPRPKLCSAGHHFCVDEPIAPLPTTASYDTGVEKGSEKVSATLPAEEQGKTSEDVPTKGIEENIVPVSSTPTFEHPTQSEARTRAATAPQTRRERP</sequence>
<gene>
    <name evidence="2" type="ORF">EV356DRAFT_505722</name>
</gene>
<accession>A0A6A6H3I4</accession>
<name>A0A6A6H3I4_VIRVR</name>